<dbReference type="EMBL" id="MCFF01000005">
    <property type="protein sequence ID" value="ORZ26864.1"/>
    <property type="molecule type" value="Genomic_DNA"/>
</dbReference>
<dbReference type="GeneID" id="33570356"/>
<name>A0A1Y2GYH9_9FUNG</name>
<reference evidence="2 3" key="1">
    <citation type="submission" date="2016-07" db="EMBL/GenBank/DDBJ databases">
        <title>Pervasive Adenine N6-methylation of Active Genes in Fungi.</title>
        <authorList>
            <consortium name="DOE Joint Genome Institute"/>
            <person name="Mondo S.J."/>
            <person name="Dannebaum R.O."/>
            <person name="Kuo R.C."/>
            <person name="Labutti K."/>
            <person name="Haridas S."/>
            <person name="Kuo A."/>
            <person name="Salamov A."/>
            <person name="Ahrendt S.R."/>
            <person name="Lipzen A."/>
            <person name="Sullivan W."/>
            <person name="Andreopoulos W.B."/>
            <person name="Clum A."/>
            <person name="Lindquist E."/>
            <person name="Daum C."/>
            <person name="Ramamoorthy G.K."/>
            <person name="Gryganskyi A."/>
            <person name="Culley D."/>
            <person name="Magnuson J.K."/>
            <person name="James T.Y."/>
            <person name="O'Malley M.A."/>
            <person name="Stajich J.E."/>
            <person name="Spatafora J.W."/>
            <person name="Visel A."/>
            <person name="Grigoriev I.V."/>
        </authorList>
    </citation>
    <scope>NUCLEOTIDE SEQUENCE [LARGE SCALE GENOMIC DNA]</scope>
    <source>
        <strain evidence="2 3">NRRL 3116</strain>
    </source>
</reference>
<evidence type="ECO:0000256" key="1">
    <source>
        <dbReference type="SAM" id="Phobius"/>
    </source>
</evidence>
<dbReference type="InParanoid" id="A0A1Y2GYH9"/>
<evidence type="ECO:0000313" key="3">
    <source>
        <dbReference type="Proteomes" id="UP000193648"/>
    </source>
</evidence>
<organism evidence="2 3">
    <name type="scientific">Lobosporangium transversale</name>
    <dbReference type="NCBI Taxonomy" id="64571"/>
    <lineage>
        <taxon>Eukaryota</taxon>
        <taxon>Fungi</taxon>
        <taxon>Fungi incertae sedis</taxon>
        <taxon>Mucoromycota</taxon>
        <taxon>Mortierellomycotina</taxon>
        <taxon>Mortierellomycetes</taxon>
        <taxon>Mortierellales</taxon>
        <taxon>Mortierellaceae</taxon>
        <taxon>Lobosporangium</taxon>
    </lineage>
</organism>
<sequence length="313" mass="34168">MLLTLTHIQKDDSSVPLLPYAAGCFLASLLLTISGIAETHPHALALATYLIQCGWLLLHIQGVSLVQKFGTPSQCRTLFNIWLVMTQLLDVHRLFFTKFSTSLKGEVGLTAPSAATAAYKACKTTTTLNISIDPDLMANLGPIISADSSSIKAFGHAHVGENNPLLNIRAFYATMLCSSWPVACEVEVFKFIIRNISFSSSLVATTTATAAAAAVVPMSITEGAVDMREMECLVLFEIIGGMGVSLIMCLAWLVMVAREYDPEGSKSRAIMRRLIGTRLQRINKAIKRQAQDKRVQVEAKINSFIDSPKFRVE</sequence>
<gene>
    <name evidence="2" type="ORF">BCR41DRAFT_392900</name>
</gene>
<accession>A0A1Y2GYH9</accession>
<dbReference type="OrthoDB" id="2448214at2759"/>
<feature type="transmembrane region" description="Helical" evidence="1">
    <location>
        <begin position="20"/>
        <end position="37"/>
    </location>
</feature>
<keyword evidence="1" id="KW-0472">Membrane</keyword>
<dbReference type="RefSeq" id="XP_021884611.1">
    <property type="nucleotide sequence ID" value="XM_022028513.1"/>
</dbReference>
<keyword evidence="1" id="KW-1133">Transmembrane helix</keyword>
<dbReference type="Proteomes" id="UP000193648">
    <property type="component" value="Unassembled WGS sequence"/>
</dbReference>
<evidence type="ECO:0000313" key="2">
    <source>
        <dbReference type="EMBL" id="ORZ26864.1"/>
    </source>
</evidence>
<feature type="transmembrane region" description="Helical" evidence="1">
    <location>
        <begin position="202"/>
        <end position="221"/>
    </location>
</feature>
<dbReference type="AlphaFoldDB" id="A0A1Y2GYH9"/>
<comment type="caution">
    <text evidence="2">The sequence shown here is derived from an EMBL/GenBank/DDBJ whole genome shotgun (WGS) entry which is preliminary data.</text>
</comment>
<feature type="transmembrane region" description="Helical" evidence="1">
    <location>
        <begin position="233"/>
        <end position="257"/>
    </location>
</feature>
<protein>
    <submittedName>
        <fullName evidence="2">Uncharacterized protein</fullName>
    </submittedName>
</protein>
<keyword evidence="1" id="KW-0812">Transmembrane</keyword>
<keyword evidence="3" id="KW-1185">Reference proteome</keyword>
<proteinExistence type="predicted"/>